<dbReference type="EMBL" id="LLXL01001954">
    <property type="protein sequence ID" value="PKK62320.1"/>
    <property type="molecule type" value="Genomic_DNA"/>
</dbReference>
<proteinExistence type="predicted"/>
<gene>
    <name evidence="1" type="ORF">RhiirC2_182207</name>
</gene>
<evidence type="ECO:0000313" key="1">
    <source>
        <dbReference type="EMBL" id="PKK62320.1"/>
    </source>
</evidence>
<dbReference type="Proteomes" id="UP000233469">
    <property type="component" value="Unassembled WGS sequence"/>
</dbReference>
<reference evidence="1 2" key="2">
    <citation type="submission" date="2017-10" db="EMBL/GenBank/DDBJ databases">
        <title>Extensive intraspecific genome diversity in a model arbuscular mycorrhizal fungus.</title>
        <authorList>
            <person name="Chen E.C.H."/>
            <person name="Morin E."/>
            <person name="Baudet D."/>
            <person name="Noel J."/>
            <person name="Ndikumana S."/>
            <person name="Charron P."/>
            <person name="St-Onge C."/>
            <person name="Giorgi J."/>
            <person name="Grigoriev I.V."/>
            <person name="Roux C."/>
            <person name="Martin F.M."/>
            <person name="Corradi N."/>
        </authorList>
    </citation>
    <scope>NUCLEOTIDE SEQUENCE [LARGE SCALE GENOMIC DNA]</scope>
    <source>
        <strain evidence="1 2">C2</strain>
    </source>
</reference>
<organism evidence="1 2">
    <name type="scientific">Rhizophagus irregularis</name>
    <dbReference type="NCBI Taxonomy" id="588596"/>
    <lineage>
        <taxon>Eukaryota</taxon>
        <taxon>Fungi</taxon>
        <taxon>Fungi incertae sedis</taxon>
        <taxon>Mucoromycota</taxon>
        <taxon>Glomeromycotina</taxon>
        <taxon>Glomeromycetes</taxon>
        <taxon>Glomerales</taxon>
        <taxon>Glomeraceae</taxon>
        <taxon>Rhizophagus</taxon>
    </lineage>
</organism>
<accession>A0A2N1ML20</accession>
<comment type="caution">
    <text evidence="1">The sequence shown here is derived from an EMBL/GenBank/DDBJ whole genome shotgun (WGS) entry which is preliminary data.</text>
</comment>
<name>A0A2N1ML20_9GLOM</name>
<reference evidence="1 2" key="1">
    <citation type="submission" date="2016-04" db="EMBL/GenBank/DDBJ databases">
        <title>Genome analyses suggest a sexual origin of heterokaryosis in a supposedly ancient asexual fungus.</title>
        <authorList>
            <person name="Ropars J."/>
            <person name="Sedzielewska K."/>
            <person name="Noel J."/>
            <person name="Charron P."/>
            <person name="Farinelli L."/>
            <person name="Marton T."/>
            <person name="Kruger M."/>
            <person name="Pelin A."/>
            <person name="Brachmann A."/>
            <person name="Corradi N."/>
        </authorList>
    </citation>
    <scope>NUCLEOTIDE SEQUENCE [LARGE SCALE GENOMIC DNA]</scope>
    <source>
        <strain evidence="1 2">C2</strain>
    </source>
</reference>
<protein>
    <submittedName>
        <fullName evidence="1">Uncharacterized protein</fullName>
    </submittedName>
</protein>
<sequence>MESAYNFTEYRYRFLKETKNYSSADSRNTIKGHKRVSRGNRLSRTEKNFLESIRNDAVHRKETTLLSVVIFLVVFYSAF</sequence>
<dbReference type="AlphaFoldDB" id="A0A2N1ML20"/>
<evidence type="ECO:0000313" key="2">
    <source>
        <dbReference type="Proteomes" id="UP000233469"/>
    </source>
</evidence>